<feature type="domain" description="Major facilitator superfamily (MFS) profile" evidence="7">
    <location>
        <begin position="15"/>
        <end position="434"/>
    </location>
</feature>
<dbReference type="PANTHER" id="PTHR23506:SF4">
    <property type="entry name" value="PORTABELLA"/>
    <property type="match status" value="1"/>
</dbReference>
<proteinExistence type="predicted"/>
<evidence type="ECO:0000313" key="8">
    <source>
        <dbReference type="EMBL" id="KAJ3643259.1"/>
    </source>
</evidence>
<evidence type="ECO:0000313" key="9">
    <source>
        <dbReference type="Proteomes" id="UP001168821"/>
    </source>
</evidence>
<dbReference type="PANTHER" id="PTHR23506">
    <property type="entry name" value="GH10249P"/>
    <property type="match status" value="1"/>
</dbReference>
<evidence type="ECO:0000256" key="4">
    <source>
        <dbReference type="ARBA" id="ARBA00022989"/>
    </source>
</evidence>
<name>A0AA38HY38_9CUCU</name>
<dbReference type="SUPFAM" id="SSF103473">
    <property type="entry name" value="MFS general substrate transporter"/>
    <property type="match status" value="1"/>
</dbReference>
<dbReference type="Pfam" id="PF07690">
    <property type="entry name" value="MFS_1"/>
    <property type="match status" value="2"/>
</dbReference>
<dbReference type="InterPro" id="IPR050930">
    <property type="entry name" value="MFS_Vesicular_Transporter"/>
</dbReference>
<dbReference type="AlphaFoldDB" id="A0AA38HY38"/>
<feature type="transmembrane region" description="Helical" evidence="6">
    <location>
        <begin position="130"/>
        <end position="153"/>
    </location>
</feature>
<dbReference type="GO" id="GO:0005335">
    <property type="term" value="F:serotonin:sodium:chloride symporter activity"/>
    <property type="evidence" value="ECO:0007669"/>
    <property type="project" value="TreeGrafter"/>
</dbReference>
<organism evidence="8 9">
    <name type="scientific">Zophobas morio</name>
    <dbReference type="NCBI Taxonomy" id="2755281"/>
    <lineage>
        <taxon>Eukaryota</taxon>
        <taxon>Metazoa</taxon>
        <taxon>Ecdysozoa</taxon>
        <taxon>Arthropoda</taxon>
        <taxon>Hexapoda</taxon>
        <taxon>Insecta</taxon>
        <taxon>Pterygota</taxon>
        <taxon>Neoptera</taxon>
        <taxon>Endopterygota</taxon>
        <taxon>Coleoptera</taxon>
        <taxon>Polyphaga</taxon>
        <taxon>Cucujiformia</taxon>
        <taxon>Tenebrionidae</taxon>
        <taxon>Zophobas</taxon>
    </lineage>
</organism>
<comment type="subcellular location">
    <subcellularLocation>
        <location evidence="1">Membrane</location>
        <topology evidence="1">Multi-pass membrane protein</topology>
    </subcellularLocation>
</comment>
<protein>
    <recommendedName>
        <fullName evidence="7">Major facilitator superfamily (MFS) profile domain-containing protein</fullName>
    </recommendedName>
</protein>
<keyword evidence="3 6" id="KW-0812">Transmembrane</keyword>
<accession>A0AA38HY38</accession>
<dbReference type="PROSITE" id="PS50850">
    <property type="entry name" value="MFS"/>
    <property type="match status" value="1"/>
</dbReference>
<dbReference type="GO" id="GO:0015842">
    <property type="term" value="P:aminergic neurotransmitter loading into synaptic vesicle"/>
    <property type="evidence" value="ECO:0007669"/>
    <property type="project" value="TreeGrafter"/>
</dbReference>
<evidence type="ECO:0000256" key="6">
    <source>
        <dbReference type="SAM" id="Phobius"/>
    </source>
</evidence>
<feature type="transmembrane region" description="Helical" evidence="6">
    <location>
        <begin position="351"/>
        <end position="371"/>
    </location>
</feature>
<dbReference type="Gene3D" id="1.20.1250.20">
    <property type="entry name" value="MFS general substrate transporter like domains"/>
    <property type="match status" value="1"/>
</dbReference>
<dbReference type="Proteomes" id="UP001168821">
    <property type="component" value="Unassembled WGS sequence"/>
</dbReference>
<feature type="transmembrane region" description="Helical" evidence="6">
    <location>
        <begin position="318"/>
        <end position="339"/>
    </location>
</feature>
<reference evidence="8" key="1">
    <citation type="journal article" date="2023" name="G3 (Bethesda)">
        <title>Whole genome assemblies of Zophobas morio and Tenebrio molitor.</title>
        <authorList>
            <person name="Kaur S."/>
            <person name="Stinson S.A."/>
            <person name="diCenzo G.C."/>
        </authorList>
    </citation>
    <scope>NUCLEOTIDE SEQUENCE</scope>
    <source>
        <strain evidence="8">QUZm001</strain>
    </source>
</reference>
<evidence type="ECO:0000256" key="1">
    <source>
        <dbReference type="ARBA" id="ARBA00004141"/>
    </source>
</evidence>
<gene>
    <name evidence="8" type="ORF">Zmor_025983</name>
</gene>
<evidence type="ECO:0000256" key="5">
    <source>
        <dbReference type="ARBA" id="ARBA00023136"/>
    </source>
</evidence>
<keyword evidence="4 6" id="KW-1133">Transmembrane helix</keyword>
<dbReference type="GO" id="GO:0030672">
    <property type="term" value="C:synaptic vesicle membrane"/>
    <property type="evidence" value="ECO:0007669"/>
    <property type="project" value="TreeGrafter"/>
</dbReference>
<dbReference type="InterPro" id="IPR011701">
    <property type="entry name" value="MFS"/>
</dbReference>
<feature type="transmembrane region" description="Helical" evidence="6">
    <location>
        <begin position="195"/>
        <end position="215"/>
    </location>
</feature>
<evidence type="ECO:0000256" key="3">
    <source>
        <dbReference type="ARBA" id="ARBA00022692"/>
    </source>
</evidence>
<dbReference type="GO" id="GO:0043195">
    <property type="term" value="C:terminal bouton"/>
    <property type="evidence" value="ECO:0007669"/>
    <property type="project" value="TreeGrafter"/>
</dbReference>
<dbReference type="InterPro" id="IPR036259">
    <property type="entry name" value="MFS_trans_sf"/>
</dbReference>
<keyword evidence="5 6" id="KW-0472">Membrane</keyword>
<dbReference type="InterPro" id="IPR020846">
    <property type="entry name" value="MFS_dom"/>
</dbReference>
<feature type="transmembrane region" description="Helical" evidence="6">
    <location>
        <begin position="165"/>
        <end position="183"/>
    </location>
</feature>
<keyword evidence="2" id="KW-0813">Transport</keyword>
<feature type="transmembrane region" description="Helical" evidence="6">
    <location>
        <begin position="12"/>
        <end position="37"/>
    </location>
</feature>
<evidence type="ECO:0000256" key="2">
    <source>
        <dbReference type="ARBA" id="ARBA00022448"/>
    </source>
</evidence>
<dbReference type="EMBL" id="JALNTZ010000008">
    <property type="protein sequence ID" value="KAJ3643259.1"/>
    <property type="molecule type" value="Genomic_DNA"/>
</dbReference>
<comment type="caution">
    <text evidence="8">The sequence shown here is derived from an EMBL/GenBank/DDBJ whole genome shotgun (WGS) entry which is preliminary data.</text>
</comment>
<evidence type="ECO:0000259" key="7">
    <source>
        <dbReference type="PROSITE" id="PS50850"/>
    </source>
</evidence>
<sequence length="465" mass="50509">MQHLIQSLRNSNLSLFLIIYLSFFLDNVLLTVVVPIIPDYLFSNQNIDNHDNSRLGPKTLSPLQEKFETLENDNGPLGALLASKAFVQLAFTPFMGYLTEIMGCCIPLLLGSCNMLLATFLFAYGNSYGILVLARALHGSSSAAIAVSGMSILAKNVSQNMRAKIMPLAFGGIALGVLIGYPLGGAAYQLLGKPAPFLIIAFLICVSIVLQLWYIDDKSNETTIDEIKCGQFLSLLNDKQLMVTTFTICICTSTMAILEPCVPMWLLAHLNPPPSRWQLGAVFIPDSVGYFIGSHCAGTYSEFEIEAINKFLGLLPMASWRVAFSALVLAGLSCCALPLASTLSQLSLPHFGLGLSVGAVDAALVPFLANLVDKKGSNQYGPVYALQQVFVSLAYAFGPLLGGQAVHIFGFPWLMRVMGFMNLLFCPLLLELEKDHSSVLLDDTKTPRSYSTLDNTYSSLDEEAN</sequence>
<keyword evidence="9" id="KW-1185">Reference proteome</keyword>